<dbReference type="InterPro" id="IPR028098">
    <property type="entry name" value="Glyco_trans_4-like_N"/>
</dbReference>
<dbReference type="InterPro" id="IPR050194">
    <property type="entry name" value="Glycosyltransferase_grp1"/>
</dbReference>
<protein>
    <recommendedName>
        <fullName evidence="4">Glycosyltransferase subfamily 4-like N-terminal domain-containing protein</fullName>
    </recommendedName>
</protein>
<feature type="domain" description="Glycosyltransferase subfamily 4-like N-terminal" evidence="2">
    <location>
        <begin position="15"/>
        <end position="179"/>
    </location>
</feature>
<dbReference type="Pfam" id="PF13439">
    <property type="entry name" value="Glyco_transf_4"/>
    <property type="match status" value="1"/>
</dbReference>
<reference evidence="3" key="1">
    <citation type="submission" date="2014-06" db="EMBL/GenBank/DDBJ databases">
        <title>Key roles for freshwater Actinobacteria revealed by deep metagenomic sequencing.</title>
        <authorList>
            <person name="Ghai R."/>
            <person name="Mizuno C.M."/>
            <person name="Picazo A."/>
            <person name="Camacho A."/>
            <person name="Rodriguez-Valera F."/>
        </authorList>
    </citation>
    <scope>NUCLEOTIDE SEQUENCE</scope>
</reference>
<proteinExistence type="predicted"/>
<organism evidence="3">
    <name type="scientific">freshwater metagenome</name>
    <dbReference type="NCBI Taxonomy" id="449393"/>
    <lineage>
        <taxon>unclassified sequences</taxon>
        <taxon>metagenomes</taxon>
        <taxon>ecological metagenomes</taxon>
    </lineage>
</organism>
<dbReference type="EMBL" id="JNSL01000130">
    <property type="protein sequence ID" value="KGA14954.1"/>
    <property type="molecule type" value="Genomic_DNA"/>
</dbReference>
<evidence type="ECO:0000259" key="2">
    <source>
        <dbReference type="Pfam" id="PF13439"/>
    </source>
</evidence>
<dbReference type="AlphaFoldDB" id="A0A094PZ00"/>
<evidence type="ECO:0000313" key="3">
    <source>
        <dbReference type="EMBL" id="KGA14954.1"/>
    </source>
</evidence>
<name>A0A094PZ00_9ZZZZ</name>
<dbReference type="PANTHER" id="PTHR45947">
    <property type="entry name" value="SULFOQUINOVOSYL TRANSFERASE SQD2"/>
    <property type="match status" value="1"/>
</dbReference>
<dbReference type="Pfam" id="PF00534">
    <property type="entry name" value="Glycos_transf_1"/>
    <property type="match status" value="1"/>
</dbReference>
<evidence type="ECO:0000259" key="1">
    <source>
        <dbReference type="Pfam" id="PF00534"/>
    </source>
</evidence>
<sequence>MKIVQVANFVHETSGGMRTALRALQTQYLAHGHEVVLIRPGIESQTTESDGVTNFMIRGPVLPMTGGYRVIVGRRELKHILRSLQPDGVELSDKSTLFWVPKWCKKNGIACVVISHERTDLVLNSLGWKRFPLIPIVRYFRRVIARYAGAIVCASHFAAAEFNGQSGTVHIVPLGVDSSQFVSSDKSPEWGTPFTLVVCARLSPEKNVDVAIEALRILCRNEICQMLVLGDGPLMSKLQEQASGLPVHFMGHVTDRNMLANLLTFADVVVNLGHVETFGLVSLEALASGTPVIVASAGASCEVVDSTCGAVVDLQPEKIVAAINQFRQLSREDLRIQCELRAGNFTWAATGARMVELFTSSIGISRYVNHS</sequence>
<feature type="domain" description="Glycosyl transferase family 1" evidence="1">
    <location>
        <begin position="186"/>
        <end position="329"/>
    </location>
</feature>
<evidence type="ECO:0008006" key="4">
    <source>
        <dbReference type="Google" id="ProtNLM"/>
    </source>
</evidence>
<dbReference type="InterPro" id="IPR001296">
    <property type="entry name" value="Glyco_trans_1"/>
</dbReference>
<dbReference type="PANTHER" id="PTHR45947:SF3">
    <property type="entry name" value="SULFOQUINOVOSYL TRANSFERASE SQD2"/>
    <property type="match status" value="1"/>
</dbReference>
<dbReference type="GO" id="GO:0016757">
    <property type="term" value="F:glycosyltransferase activity"/>
    <property type="evidence" value="ECO:0007669"/>
    <property type="project" value="InterPro"/>
</dbReference>
<dbReference type="SUPFAM" id="SSF53756">
    <property type="entry name" value="UDP-Glycosyltransferase/glycogen phosphorylase"/>
    <property type="match status" value="1"/>
</dbReference>
<gene>
    <name evidence="3" type="ORF">GM51_16000</name>
</gene>
<comment type="caution">
    <text evidence="3">The sequence shown here is derived from an EMBL/GenBank/DDBJ whole genome shotgun (WGS) entry which is preliminary data.</text>
</comment>
<accession>A0A094PZ00</accession>
<dbReference type="Gene3D" id="3.40.50.2000">
    <property type="entry name" value="Glycogen Phosphorylase B"/>
    <property type="match status" value="2"/>
</dbReference>